<dbReference type="EMBL" id="MNPL01002869">
    <property type="protein sequence ID" value="OQR77921.1"/>
    <property type="molecule type" value="Genomic_DNA"/>
</dbReference>
<reference evidence="2 3" key="1">
    <citation type="journal article" date="2017" name="Gigascience">
        <title>Draft genome of the honey bee ectoparasitic mite, Tropilaelaps mercedesae, is shaped by the parasitic life history.</title>
        <authorList>
            <person name="Dong X."/>
            <person name="Armstrong S.D."/>
            <person name="Xia D."/>
            <person name="Makepeace B.L."/>
            <person name="Darby A.C."/>
            <person name="Kadowaki T."/>
        </authorList>
    </citation>
    <scope>NUCLEOTIDE SEQUENCE [LARGE SCALE GENOMIC DNA]</scope>
    <source>
        <strain evidence="2">Wuxi-XJTLU</strain>
    </source>
</reference>
<protein>
    <submittedName>
        <fullName evidence="2">Uncharacterized protein</fullName>
    </submittedName>
</protein>
<evidence type="ECO:0000313" key="2">
    <source>
        <dbReference type="EMBL" id="OQR77921.1"/>
    </source>
</evidence>
<feature type="compositionally biased region" description="Basic and acidic residues" evidence="1">
    <location>
        <begin position="12"/>
        <end position="37"/>
    </location>
</feature>
<dbReference type="Proteomes" id="UP000192247">
    <property type="component" value="Unassembled WGS sequence"/>
</dbReference>
<feature type="compositionally biased region" description="Basic residues" evidence="1">
    <location>
        <begin position="79"/>
        <end position="97"/>
    </location>
</feature>
<organism evidence="2 3">
    <name type="scientific">Tropilaelaps mercedesae</name>
    <dbReference type="NCBI Taxonomy" id="418985"/>
    <lineage>
        <taxon>Eukaryota</taxon>
        <taxon>Metazoa</taxon>
        <taxon>Ecdysozoa</taxon>
        <taxon>Arthropoda</taxon>
        <taxon>Chelicerata</taxon>
        <taxon>Arachnida</taxon>
        <taxon>Acari</taxon>
        <taxon>Parasitiformes</taxon>
        <taxon>Mesostigmata</taxon>
        <taxon>Gamasina</taxon>
        <taxon>Dermanyssoidea</taxon>
        <taxon>Laelapidae</taxon>
        <taxon>Tropilaelaps</taxon>
    </lineage>
</organism>
<keyword evidence="3" id="KW-1185">Reference proteome</keyword>
<feature type="compositionally biased region" description="Low complexity" evidence="1">
    <location>
        <begin position="65"/>
        <end position="78"/>
    </location>
</feature>
<accession>A0A1V9XWV4</accession>
<dbReference type="AlphaFoldDB" id="A0A1V9XWV4"/>
<feature type="compositionally biased region" description="Low complexity" evidence="1">
    <location>
        <begin position="1"/>
        <end position="10"/>
    </location>
</feature>
<evidence type="ECO:0000256" key="1">
    <source>
        <dbReference type="SAM" id="MobiDB-lite"/>
    </source>
</evidence>
<feature type="region of interest" description="Disordered" evidence="1">
    <location>
        <begin position="1"/>
        <end position="127"/>
    </location>
</feature>
<evidence type="ECO:0000313" key="3">
    <source>
        <dbReference type="Proteomes" id="UP000192247"/>
    </source>
</evidence>
<proteinExistence type="predicted"/>
<gene>
    <name evidence="2" type="ORF">BIW11_02828</name>
</gene>
<comment type="caution">
    <text evidence="2">The sequence shown here is derived from an EMBL/GenBank/DDBJ whole genome shotgun (WGS) entry which is preliminary data.</text>
</comment>
<sequence>MMMNSFQQFKKQAKEKADKQRLLDEAKERKDAAERAKQLVAGSVGTMGSHPSQLSGLGQKGDGSHFGSHGGVHSPIQQQHHHSNHPHHGMHHSHHSLHGPASDNSGGSGSNSPAAMRGAPSAGGGGG</sequence>
<dbReference type="InParanoid" id="A0A1V9XWV4"/>
<feature type="compositionally biased region" description="Low complexity" evidence="1">
    <location>
        <begin position="98"/>
        <end position="120"/>
    </location>
</feature>
<name>A0A1V9XWV4_9ACAR</name>
<feature type="non-terminal residue" evidence="2">
    <location>
        <position position="127"/>
    </location>
</feature>